<feature type="domain" description="VOC" evidence="1">
    <location>
        <begin position="5"/>
        <end position="125"/>
    </location>
</feature>
<dbReference type="SUPFAM" id="SSF54593">
    <property type="entry name" value="Glyoxalase/Bleomycin resistance protein/Dihydroxybiphenyl dioxygenase"/>
    <property type="match status" value="1"/>
</dbReference>
<proteinExistence type="predicted"/>
<dbReference type="Gene3D" id="3.10.180.10">
    <property type="entry name" value="2,3-Dihydroxybiphenyl 1,2-Dioxygenase, domain 1"/>
    <property type="match status" value="1"/>
</dbReference>
<name>A0A437MGZ6_9PROT</name>
<comment type="caution">
    <text evidence="2">The sequence shown here is derived from an EMBL/GenBank/DDBJ whole genome shotgun (WGS) entry which is preliminary data.</text>
</comment>
<reference evidence="2 3" key="1">
    <citation type="submission" date="2019-01" db="EMBL/GenBank/DDBJ databases">
        <authorList>
            <person name="Chen W.-M."/>
        </authorList>
    </citation>
    <scope>NUCLEOTIDE SEQUENCE [LARGE SCALE GENOMIC DNA]</scope>
    <source>
        <strain evidence="2 3">CCP-6</strain>
    </source>
</reference>
<evidence type="ECO:0000313" key="2">
    <source>
        <dbReference type="EMBL" id="RVT96913.1"/>
    </source>
</evidence>
<dbReference type="InterPro" id="IPR029068">
    <property type="entry name" value="Glyas_Bleomycin-R_OHBP_Dase"/>
</dbReference>
<evidence type="ECO:0000259" key="1">
    <source>
        <dbReference type="PROSITE" id="PS51819"/>
    </source>
</evidence>
<accession>A0A437MGZ6</accession>
<gene>
    <name evidence="2" type="ORF">EOD42_10955</name>
</gene>
<protein>
    <submittedName>
        <fullName evidence="2">VOC family protein</fullName>
    </submittedName>
</protein>
<dbReference type="InterPro" id="IPR037523">
    <property type="entry name" value="VOC_core"/>
</dbReference>
<dbReference type="OrthoDB" id="9799428at2"/>
<sequence length="126" mass="13394">MQVTAIDHLHYRSLNPRAAADWWKAAFGASEIGEVMNGDKLRVMIELAGLKLFIEEVAAGTGAPPPAPFLGLEHIGITVKDIEAAVAHVTAKGGKLSKPITSPRPGLRICFIEGPDGSSIELLERA</sequence>
<keyword evidence="3" id="KW-1185">Reference proteome</keyword>
<dbReference type="PROSITE" id="PS51819">
    <property type="entry name" value="VOC"/>
    <property type="match status" value="1"/>
</dbReference>
<dbReference type="RefSeq" id="WP_127787560.1">
    <property type="nucleotide sequence ID" value="NZ_SACL01000003.1"/>
</dbReference>
<evidence type="ECO:0000313" key="3">
    <source>
        <dbReference type="Proteomes" id="UP000282957"/>
    </source>
</evidence>
<dbReference type="Pfam" id="PF00903">
    <property type="entry name" value="Glyoxalase"/>
    <property type="match status" value="1"/>
</dbReference>
<dbReference type="Proteomes" id="UP000282957">
    <property type="component" value="Unassembled WGS sequence"/>
</dbReference>
<dbReference type="EMBL" id="SACL01000003">
    <property type="protein sequence ID" value="RVT96913.1"/>
    <property type="molecule type" value="Genomic_DNA"/>
</dbReference>
<organism evidence="2 3">
    <name type="scientific">Rhodovarius crocodyli</name>
    <dbReference type="NCBI Taxonomy" id="1979269"/>
    <lineage>
        <taxon>Bacteria</taxon>
        <taxon>Pseudomonadati</taxon>
        <taxon>Pseudomonadota</taxon>
        <taxon>Alphaproteobacteria</taxon>
        <taxon>Acetobacterales</taxon>
        <taxon>Roseomonadaceae</taxon>
        <taxon>Rhodovarius</taxon>
    </lineage>
</organism>
<dbReference type="AlphaFoldDB" id="A0A437MGZ6"/>
<dbReference type="InterPro" id="IPR004360">
    <property type="entry name" value="Glyas_Fos-R_dOase_dom"/>
</dbReference>